<accession>A0A1G2Q8X4</accession>
<evidence type="ECO:0000256" key="1">
    <source>
        <dbReference type="SAM" id="Phobius"/>
    </source>
</evidence>
<dbReference type="STRING" id="1802435.A2114_01265"/>
<dbReference type="EMBL" id="MHTG01000023">
    <property type="protein sequence ID" value="OHA57016.1"/>
    <property type="molecule type" value="Genomic_DNA"/>
</dbReference>
<proteinExistence type="predicted"/>
<keyword evidence="1" id="KW-1133">Transmembrane helix</keyword>
<dbReference type="PROSITE" id="PS51257">
    <property type="entry name" value="PROKAR_LIPOPROTEIN"/>
    <property type="match status" value="1"/>
</dbReference>
<dbReference type="AlphaFoldDB" id="A0A1G2Q8X4"/>
<name>A0A1G2Q8X4_9BACT</name>
<evidence type="ECO:0000313" key="2">
    <source>
        <dbReference type="EMBL" id="OHA57016.1"/>
    </source>
</evidence>
<protein>
    <submittedName>
        <fullName evidence="2">Uncharacterized protein</fullName>
    </submittedName>
</protein>
<dbReference type="Proteomes" id="UP000176494">
    <property type="component" value="Unassembled WGS sequence"/>
</dbReference>
<keyword evidence="1" id="KW-0472">Membrane</keyword>
<comment type="caution">
    <text evidence="2">The sequence shown here is derived from an EMBL/GenBank/DDBJ whole genome shotgun (WGS) entry which is preliminary data.</text>
</comment>
<evidence type="ECO:0000313" key="3">
    <source>
        <dbReference type="Proteomes" id="UP000176494"/>
    </source>
</evidence>
<reference evidence="2 3" key="1">
    <citation type="journal article" date="2016" name="Nat. Commun.">
        <title>Thousands of microbial genomes shed light on interconnected biogeochemical processes in an aquifer system.</title>
        <authorList>
            <person name="Anantharaman K."/>
            <person name="Brown C.T."/>
            <person name="Hug L.A."/>
            <person name="Sharon I."/>
            <person name="Castelle C.J."/>
            <person name="Probst A.J."/>
            <person name="Thomas B.C."/>
            <person name="Singh A."/>
            <person name="Wilkins M.J."/>
            <person name="Karaoz U."/>
            <person name="Brodie E.L."/>
            <person name="Williams K.H."/>
            <person name="Hubbard S.S."/>
            <person name="Banfield J.F."/>
        </authorList>
    </citation>
    <scope>NUCLEOTIDE SEQUENCE [LARGE SCALE GENOMIC DNA]</scope>
</reference>
<feature type="transmembrane region" description="Helical" evidence="1">
    <location>
        <begin position="64"/>
        <end position="84"/>
    </location>
</feature>
<gene>
    <name evidence="2" type="ORF">A2114_01265</name>
</gene>
<keyword evidence="1" id="KW-0812">Transmembrane</keyword>
<organism evidence="2 3">
    <name type="scientific">Candidatus Vogelbacteria bacterium GWA1_51_14</name>
    <dbReference type="NCBI Taxonomy" id="1802435"/>
    <lineage>
        <taxon>Bacteria</taxon>
        <taxon>Candidatus Vogeliibacteriota</taxon>
    </lineage>
</organism>
<sequence>MKLSVAITLLTGLILLSFLGAAMTVHNGMTGGCLASALQGAICPEVLDVVAAANFHSQMFVNLFVIILSAAVILFAILTVRFLFFDFNPVGKQSHLALAGLANDLAESQRKFLRYLSIFEHSPTLA</sequence>